<gene>
    <name evidence="1" type="ORF">ACFY35_15865</name>
</gene>
<dbReference type="Proteomes" id="UP001602245">
    <property type="component" value="Unassembled WGS sequence"/>
</dbReference>
<organism evidence="1 2">
    <name type="scientific">Paractinoplanes globisporus</name>
    <dbReference type="NCBI Taxonomy" id="113565"/>
    <lineage>
        <taxon>Bacteria</taxon>
        <taxon>Bacillati</taxon>
        <taxon>Actinomycetota</taxon>
        <taxon>Actinomycetes</taxon>
        <taxon>Micromonosporales</taxon>
        <taxon>Micromonosporaceae</taxon>
        <taxon>Paractinoplanes</taxon>
    </lineage>
</organism>
<sequence>MTASRRPWVRLGSVLAGVALAASGLWAWHAARSPAGPGSAVPVPVGWARPAVAAGDLGQASGVTITRVAVTGGGGLVDLRFRVVDPDRAHALHDPARPPAVVDESSGLVVHDLLMNHEHTGDYRPGVTYYLVFTNPGNWVRRGASVTVLLGNAQVEHVRVV</sequence>
<reference evidence="1 2" key="1">
    <citation type="submission" date="2024-10" db="EMBL/GenBank/DDBJ databases">
        <title>The Natural Products Discovery Center: Release of the First 8490 Sequenced Strains for Exploring Actinobacteria Biosynthetic Diversity.</title>
        <authorList>
            <person name="Kalkreuter E."/>
            <person name="Kautsar S.A."/>
            <person name="Yang D."/>
            <person name="Bader C.D."/>
            <person name="Teijaro C.N."/>
            <person name="Fluegel L."/>
            <person name="Davis C.M."/>
            <person name="Simpson J.R."/>
            <person name="Lauterbach L."/>
            <person name="Steele A.D."/>
            <person name="Gui C."/>
            <person name="Meng S."/>
            <person name="Li G."/>
            <person name="Viehrig K."/>
            <person name="Ye F."/>
            <person name="Su P."/>
            <person name="Kiefer A.F."/>
            <person name="Nichols A."/>
            <person name="Cepeda A.J."/>
            <person name="Yan W."/>
            <person name="Fan B."/>
            <person name="Jiang Y."/>
            <person name="Adhikari A."/>
            <person name="Zheng C.-J."/>
            <person name="Schuster L."/>
            <person name="Cowan T.M."/>
            <person name="Smanski M.J."/>
            <person name="Chevrette M.G."/>
            <person name="De Carvalho L.P.S."/>
            <person name="Shen B."/>
        </authorList>
    </citation>
    <scope>NUCLEOTIDE SEQUENCE [LARGE SCALE GENOMIC DNA]</scope>
    <source>
        <strain evidence="1 2">NPDC000087</strain>
    </source>
</reference>
<dbReference type="EMBL" id="JBIAZU010000003">
    <property type="protein sequence ID" value="MFF5290919.1"/>
    <property type="molecule type" value="Genomic_DNA"/>
</dbReference>
<evidence type="ECO:0000313" key="1">
    <source>
        <dbReference type="EMBL" id="MFF5290919.1"/>
    </source>
</evidence>
<evidence type="ECO:0000313" key="2">
    <source>
        <dbReference type="Proteomes" id="UP001602245"/>
    </source>
</evidence>
<dbReference type="RefSeq" id="WP_157296506.1">
    <property type="nucleotide sequence ID" value="NZ_JBIAZU010000003.1"/>
</dbReference>
<comment type="caution">
    <text evidence="1">The sequence shown here is derived from an EMBL/GenBank/DDBJ whole genome shotgun (WGS) entry which is preliminary data.</text>
</comment>
<name>A0ABW6WC74_9ACTN</name>
<proteinExistence type="predicted"/>
<keyword evidence="2" id="KW-1185">Reference proteome</keyword>
<accession>A0ABW6WC74</accession>
<protein>
    <submittedName>
        <fullName evidence="1">Uncharacterized protein</fullName>
    </submittedName>
</protein>